<feature type="domain" description="PPPDE" evidence="5">
    <location>
        <begin position="6"/>
        <end position="151"/>
    </location>
</feature>
<dbReference type="Gene3D" id="3.90.1720.30">
    <property type="entry name" value="PPPDE domains"/>
    <property type="match status" value="1"/>
</dbReference>
<dbReference type="EMBL" id="JALJOR010000001">
    <property type="protein sequence ID" value="KAK9829099.1"/>
    <property type="molecule type" value="Genomic_DNA"/>
</dbReference>
<feature type="compositionally biased region" description="Low complexity" evidence="4">
    <location>
        <begin position="167"/>
        <end position="201"/>
    </location>
</feature>
<comment type="caution">
    <text evidence="6">The sequence shown here is derived from an EMBL/GenBank/DDBJ whole genome shotgun (WGS) entry which is preliminary data.</text>
</comment>
<accession>A0AAW1R612</accession>
<dbReference type="SMART" id="SM01179">
    <property type="entry name" value="DUF862"/>
    <property type="match status" value="1"/>
</dbReference>
<evidence type="ECO:0000313" key="7">
    <source>
        <dbReference type="Proteomes" id="UP001489004"/>
    </source>
</evidence>
<keyword evidence="3" id="KW-0378">Hydrolase</keyword>
<name>A0AAW1R612_9CHLO</name>
<dbReference type="GO" id="GO:0008233">
    <property type="term" value="F:peptidase activity"/>
    <property type="evidence" value="ECO:0007669"/>
    <property type="project" value="UniProtKB-KW"/>
</dbReference>
<evidence type="ECO:0000256" key="2">
    <source>
        <dbReference type="ARBA" id="ARBA00022670"/>
    </source>
</evidence>
<feature type="compositionally biased region" description="Polar residues" evidence="4">
    <location>
        <begin position="346"/>
        <end position="359"/>
    </location>
</feature>
<evidence type="ECO:0000256" key="1">
    <source>
        <dbReference type="ARBA" id="ARBA00008140"/>
    </source>
</evidence>
<dbReference type="Proteomes" id="UP001489004">
    <property type="component" value="Unassembled WGS sequence"/>
</dbReference>
<comment type="similarity">
    <text evidence="1">Belongs to the DeSI family.</text>
</comment>
<dbReference type="PROSITE" id="PS51858">
    <property type="entry name" value="PPPDE"/>
    <property type="match status" value="1"/>
</dbReference>
<sequence length="359" mass="37510">MADSDVRVQLYVYDLSNGLARQLSLALLGKQLEGIWHTAIVIHWPGQTPVEYYYGGGIQRAIAGQTPFGHPVQVLDLGRTELPQDLVEEFLQDQASVFSPEAYSLFHHNCNNFTNEFSQFLVGSGIPSHITSLPQEVLATPFGQMMQPMLSNMENQMRSVRSMPYVPTSASTPAQPSAAAPGAAAANGGPSPAQAQGEQTGMEALAEANAAVLEEPLMVPPEPEANGNAAPNGDAAAATSATMPSKQQAQLVAGKAVNGEVNGTQLGAGKAAAAAANGASNGHDASGTRAAFQAQVQQEFARLMSGGDLTAQDAAAQALRKVAELPFHSRTLPKGRPGSAIARTSPVVQTQRESAFSKL</sequence>
<feature type="region of interest" description="Disordered" evidence="4">
    <location>
        <begin position="164"/>
        <end position="201"/>
    </location>
</feature>
<keyword evidence="2" id="KW-0645">Protease</keyword>
<dbReference type="InterPro" id="IPR008580">
    <property type="entry name" value="PPPDE_dom"/>
</dbReference>
<organism evidence="6 7">
    <name type="scientific">[Myrmecia] bisecta</name>
    <dbReference type="NCBI Taxonomy" id="41462"/>
    <lineage>
        <taxon>Eukaryota</taxon>
        <taxon>Viridiplantae</taxon>
        <taxon>Chlorophyta</taxon>
        <taxon>core chlorophytes</taxon>
        <taxon>Trebouxiophyceae</taxon>
        <taxon>Trebouxiales</taxon>
        <taxon>Trebouxiaceae</taxon>
        <taxon>Myrmecia</taxon>
    </lineage>
</organism>
<dbReference type="GO" id="GO:0070646">
    <property type="term" value="P:protein modification by small protein removal"/>
    <property type="evidence" value="ECO:0007669"/>
    <property type="project" value="TreeGrafter"/>
</dbReference>
<feature type="region of interest" description="Disordered" evidence="4">
    <location>
        <begin position="219"/>
        <end position="244"/>
    </location>
</feature>
<gene>
    <name evidence="6" type="ORF">WJX72_003889</name>
</gene>
<proteinExistence type="inferred from homology"/>
<dbReference type="PANTHER" id="PTHR12378">
    <property type="entry name" value="DESUMOYLATING ISOPEPTIDASE"/>
    <property type="match status" value="1"/>
</dbReference>
<dbReference type="Pfam" id="PF05903">
    <property type="entry name" value="Peptidase_C97"/>
    <property type="match status" value="1"/>
</dbReference>
<evidence type="ECO:0000259" key="5">
    <source>
        <dbReference type="PROSITE" id="PS51858"/>
    </source>
</evidence>
<dbReference type="InterPro" id="IPR042266">
    <property type="entry name" value="PPPDE_sf"/>
</dbReference>
<evidence type="ECO:0000256" key="4">
    <source>
        <dbReference type="SAM" id="MobiDB-lite"/>
    </source>
</evidence>
<reference evidence="6 7" key="1">
    <citation type="journal article" date="2024" name="Nat. Commun.">
        <title>Phylogenomics reveals the evolutionary origins of lichenization in chlorophyte algae.</title>
        <authorList>
            <person name="Puginier C."/>
            <person name="Libourel C."/>
            <person name="Otte J."/>
            <person name="Skaloud P."/>
            <person name="Haon M."/>
            <person name="Grisel S."/>
            <person name="Petersen M."/>
            <person name="Berrin J.G."/>
            <person name="Delaux P.M."/>
            <person name="Dal Grande F."/>
            <person name="Keller J."/>
        </authorList>
    </citation>
    <scope>NUCLEOTIDE SEQUENCE [LARGE SCALE GENOMIC DNA]</scope>
    <source>
        <strain evidence="6 7">SAG 2043</strain>
    </source>
</reference>
<feature type="compositionally biased region" description="Low complexity" evidence="4">
    <location>
        <begin position="224"/>
        <end position="238"/>
    </location>
</feature>
<dbReference type="PANTHER" id="PTHR12378:SF7">
    <property type="entry name" value="DESUMOYLATING ISOPEPTIDASE 1"/>
    <property type="match status" value="1"/>
</dbReference>
<keyword evidence="7" id="KW-1185">Reference proteome</keyword>
<evidence type="ECO:0000313" key="6">
    <source>
        <dbReference type="EMBL" id="KAK9829099.1"/>
    </source>
</evidence>
<feature type="region of interest" description="Disordered" evidence="4">
    <location>
        <begin position="329"/>
        <end position="359"/>
    </location>
</feature>
<dbReference type="GO" id="GO:0006508">
    <property type="term" value="P:proteolysis"/>
    <property type="evidence" value="ECO:0007669"/>
    <property type="project" value="UniProtKB-KW"/>
</dbReference>
<protein>
    <recommendedName>
        <fullName evidence="5">PPPDE domain-containing protein</fullName>
    </recommendedName>
</protein>
<dbReference type="AlphaFoldDB" id="A0AAW1R612"/>
<evidence type="ECO:0000256" key="3">
    <source>
        <dbReference type="ARBA" id="ARBA00022801"/>
    </source>
</evidence>